<evidence type="ECO:0000313" key="4">
    <source>
        <dbReference type="Proteomes" id="UP000192472"/>
    </source>
</evidence>
<keyword evidence="1" id="KW-0812">Transmembrane</keyword>
<dbReference type="STRING" id="692418.SAMN04488029_2746"/>
<keyword evidence="1" id="KW-1133">Transmembrane helix</keyword>
<dbReference type="AlphaFoldDB" id="A0A1W2GIG4"/>
<organism evidence="3 4">
    <name type="scientific">Reichenbachiella faecimaris</name>
    <dbReference type="NCBI Taxonomy" id="692418"/>
    <lineage>
        <taxon>Bacteria</taxon>
        <taxon>Pseudomonadati</taxon>
        <taxon>Bacteroidota</taxon>
        <taxon>Cytophagia</taxon>
        <taxon>Cytophagales</taxon>
        <taxon>Reichenbachiellaceae</taxon>
        <taxon>Reichenbachiella</taxon>
    </lineage>
</organism>
<sequence>MNVKTKKYQMTTGTYVKLAFGNLIKDQWWVLLIYLAICAGYFWIPNHWWITGASIVLSLYLLFWLIQFAGISQLEQGKFMFEKLSYEINSQQILIKLNSKQGMPMKWDNIKRAVSGKDHFLLTINKAQHVHLPHRIFNSNNEIKFVETILKRKGYIKE</sequence>
<keyword evidence="1" id="KW-0472">Membrane</keyword>
<gene>
    <name evidence="3" type="ORF">SAMN04488029_2746</name>
</gene>
<evidence type="ECO:0000256" key="1">
    <source>
        <dbReference type="SAM" id="Phobius"/>
    </source>
</evidence>
<evidence type="ECO:0000313" key="3">
    <source>
        <dbReference type="EMBL" id="SMD36148.1"/>
    </source>
</evidence>
<protein>
    <submittedName>
        <fullName evidence="3">YcxB-like protein</fullName>
    </submittedName>
</protein>
<evidence type="ECO:0000259" key="2">
    <source>
        <dbReference type="Pfam" id="PF14317"/>
    </source>
</evidence>
<feature type="domain" description="YcxB-like C-terminal" evidence="2">
    <location>
        <begin position="90"/>
        <end position="149"/>
    </location>
</feature>
<dbReference type="EMBL" id="FWYF01000003">
    <property type="protein sequence ID" value="SMD36148.1"/>
    <property type="molecule type" value="Genomic_DNA"/>
</dbReference>
<dbReference type="RefSeq" id="WP_084373408.1">
    <property type="nucleotide sequence ID" value="NZ_FWYF01000003.1"/>
</dbReference>
<proteinExistence type="predicted"/>
<accession>A0A1W2GIG4</accession>
<reference evidence="3 4" key="1">
    <citation type="submission" date="2017-04" db="EMBL/GenBank/DDBJ databases">
        <authorList>
            <person name="Afonso C.L."/>
            <person name="Miller P.J."/>
            <person name="Scott M.A."/>
            <person name="Spackman E."/>
            <person name="Goraichik I."/>
            <person name="Dimitrov K.M."/>
            <person name="Suarez D.L."/>
            <person name="Swayne D.E."/>
        </authorList>
    </citation>
    <scope>NUCLEOTIDE SEQUENCE [LARGE SCALE GENOMIC DNA]</scope>
    <source>
        <strain evidence="3 4">DSM 26133</strain>
    </source>
</reference>
<feature type="transmembrane region" description="Helical" evidence="1">
    <location>
        <begin position="28"/>
        <end position="44"/>
    </location>
</feature>
<dbReference type="Pfam" id="PF14317">
    <property type="entry name" value="YcxB"/>
    <property type="match status" value="1"/>
</dbReference>
<name>A0A1W2GIG4_REIFA</name>
<dbReference type="Proteomes" id="UP000192472">
    <property type="component" value="Unassembled WGS sequence"/>
</dbReference>
<dbReference type="OrthoDB" id="1352552at2"/>
<dbReference type="InterPro" id="IPR025588">
    <property type="entry name" value="YcxB-like_C"/>
</dbReference>
<feature type="transmembrane region" description="Helical" evidence="1">
    <location>
        <begin position="50"/>
        <end position="71"/>
    </location>
</feature>
<keyword evidence="4" id="KW-1185">Reference proteome</keyword>